<dbReference type="Gene3D" id="3.30.360.10">
    <property type="entry name" value="Dihydrodipicolinate Reductase, domain 2"/>
    <property type="match status" value="1"/>
</dbReference>
<feature type="compositionally biased region" description="Low complexity" evidence="3">
    <location>
        <begin position="355"/>
        <end position="367"/>
    </location>
</feature>
<sequence length="445" mass="47303">MITVALAGLGKMGLSHLSIIRPHPLVESIAVCDPSAPFLGVLAGRTDVATFTDYERMLDEARPDAVVIATPSFLHADMVRAALSRDIHVFCEKPLFLDTADGVELTAVAAERRLVTQVGYHNRFVGTFAEAKRLLELGAIGTVTKALAEAYGPVVTKPTKGGWRDQRAAGGGCLYDYAAHPVDLLTWYFGPVVRASGSRLDGVFSTQVDDTVSSTLEFGSGTSAQLSVNWSDESQRKMTTSVTLWGTKGRIKVDRQEIQVFLRPGAEVPQGYTDGWNVRYTTELMPAPWFYVRGEEYSHQIDTFVRRVEAARASAPGTGAGLEGVNTFASASVTDEALAKILADSRGESTENQTRPAPRRVAPAAPKRGLLGGLRRALLRAVLAAPRSRARRAAPPASPAARPSAPAPIAPVTPTDTASTTLAAVTPIAPAADTPTATTTQGGTR</sequence>
<feature type="region of interest" description="Disordered" evidence="3">
    <location>
        <begin position="344"/>
        <end position="367"/>
    </location>
</feature>
<dbReference type="EMBL" id="BAHD01000001">
    <property type="protein sequence ID" value="GAB94032.1"/>
    <property type="molecule type" value="Genomic_DNA"/>
</dbReference>
<dbReference type="RefSeq" id="WP_006590565.1">
    <property type="nucleotide sequence ID" value="NZ_BAHD01000001.1"/>
</dbReference>
<feature type="region of interest" description="Disordered" evidence="3">
    <location>
        <begin position="386"/>
        <end position="445"/>
    </location>
</feature>
<proteinExistence type="predicted"/>
<dbReference type="Pfam" id="PF01408">
    <property type="entry name" value="GFO_IDH_MocA"/>
    <property type="match status" value="1"/>
</dbReference>
<dbReference type="GO" id="GO:0000166">
    <property type="term" value="F:nucleotide binding"/>
    <property type="evidence" value="ECO:0007669"/>
    <property type="project" value="InterPro"/>
</dbReference>
<dbReference type="eggNOG" id="COG0673">
    <property type="taxonomic scope" value="Bacteria"/>
</dbReference>
<dbReference type="SUPFAM" id="SSF55347">
    <property type="entry name" value="Glyceraldehyde-3-phosphate dehydrogenase-like, C-terminal domain"/>
    <property type="match status" value="1"/>
</dbReference>
<dbReference type="OrthoDB" id="9792085at2"/>
<comment type="caution">
    <text evidence="6">The sequence shown here is derived from an EMBL/GenBank/DDBJ whole genome shotgun (WGS) entry which is preliminary data.</text>
</comment>
<dbReference type="Gene3D" id="3.40.50.720">
    <property type="entry name" value="NAD(P)-binding Rossmann-like Domain"/>
    <property type="match status" value="1"/>
</dbReference>
<evidence type="ECO:0000313" key="6">
    <source>
        <dbReference type="EMBL" id="GAB94032.1"/>
    </source>
</evidence>
<dbReference type="InterPro" id="IPR036291">
    <property type="entry name" value="NAD(P)-bd_dom_sf"/>
</dbReference>
<protein>
    <submittedName>
        <fullName evidence="6">Myo-inositol 2-dehydrogenase</fullName>
    </submittedName>
</protein>
<evidence type="ECO:0000259" key="4">
    <source>
        <dbReference type="Pfam" id="PF01408"/>
    </source>
</evidence>
<evidence type="ECO:0000256" key="3">
    <source>
        <dbReference type="SAM" id="MobiDB-lite"/>
    </source>
</evidence>
<feature type="domain" description="Gfo/Idh/MocA-like oxidoreductase N-terminal" evidence="4">
    <location>
        <begin position="2"/>
        <end position="120"/>
    </location>
</feature>
<evidence type="ECO:0000259" key="5">
    <source>
        <dbReference type="Pfam" id="PF22725"/>
    </source>
</evidence>
<keyword evidence="7" id="KW-1185">Reference proteome</keyword>
<dbReference type="SUPFAM" id="SSF51735">
    <property type="entry name" value="NAD(P)-binding Rossmann-fold domains"/>
    <property type="match status" value="1"/>
</dbReference>
<organism evidence="6 7">
    <name type="scientific">Kineosphaera limosa NBRC 100340</name>
    <dbReference type="NCBI Taxonomy" id="1184609"/>
    <lineage>
        <taxon>Bacteria</taxon>
        <taxon>Bacillati</taxon>
        <taxon>Actinomycetota</taxon>
        <taxon>Actinomycetes</taxon>
        <taxon>Micrococcales</taxon>
        <taxon>Dermatophilaceae</taxon>
        <taxon>Kineosphaera</taxon>
    </lineage>
</organism>
<accession>K6WPH0</accession>
<feature type="compositionally biased region" description="Low complexity" evidence="3">
    <location>
        <begin position="420"/>
        <end position="445"/>
    </location>
</feature>
<gene>
    <name evidence="6" type="primary">idh</name>
    <name evidence="6" type="ORF">KILIM_001_00340</name>
</gene>
<dbReference type="InterPro" id="IPR000683">
    <property type="entry name" value="Gfo/Idh/MocA-like_OxRdtase_N"/>
</dbReference>
<evidence type="ECO:0000313" key="7">
    <source>
        <dbReference type="Proteomes" id="UP000008366"/>
    </source>
</evidence>
<reference evidence="6 7" key="1">
    <citation type="submission" date="2012-08" db="EMBL/GenBank/DDBJ databases">
        <title>Whole genome shotgun sequence of Kineosphaera limosa NBRC 100340.</title>
        <authorList>
            <person name="Yoshida I."/>
            <person name="Isaki S."/>
            <person name="Hosoyama A."/>
            <person name="Tsuchikane K."/>
            <person name="Katsumata H."/>
            <person name="Ando Y."/>
            <person name="Ohji S."/>
            <person name="Hamada M."/>
            <person name="Tamura T."/>
            <person name="Yamazoe A."/>
            <person name="Yamazaki S."/>
            <person name="Fujita N."/>
        </authorList>
    </citation>
    <scope>NUCLEOTIDE SEQUENCE [LARGE SCALE GENOMIC DNA]</scope>
    <source>
        <strain evidence="6 7">NBRC 100340</strain>
    </source>
</reference>
<dbReference type="STRING" id="1184609.KILIM_001_00340"/>
<dbReference type="GO" id="GO:0016491">
    <property type="term" value="F:oxidoreductase activity"/>
    <property type="evidence" value="ECO:0007669"/>
    <property type="project" value="UniProtKB-KW"/>
</dbReference>
<dbReference type="AlphaFoldDB" id="K6WPH0"/>
<dbReference type="InterPro" id="IPR050463">
    <property type="entry name" value="Gfo/Idh/MocA_oxidrdct_glycsds"/>
</dbReference>
<evidence type="ECO:0000256" key="2">
    <source>
        <dbReference type="ARBA" id="ARBA00023027"/>
    </source>
</evidence>
<keyword evidence="2" id="KW-0520">NAD</keyword>
<keyword evidence="1" id="KW-0560">Oxidoreductase</keyword>
<dbReference type="Proteomes" id="UP000008366">
    <property type="component" value="Unassembled WGS sequence"/>
</dbReference>
<feature type="domain" description="GFO/IDH/MocA-like oxidoreductase" evidence="5">
    <location>
        <begin position="128"/>
        <end position="251"/>
    </location>
</feature>
<dbReference type="PANTHER" id="PTHR43818">
    <property type="entry name" value="BCDNA.GH03377"/>
    <property type="match status" value="1"/>
</dbReference>
<dbReference type="Pfam" id="PF22725">
    <property type="entry name" value="GFO_IDH_MocA_C3"/>
    <property type="match status" value="1"/>
</dbReference>
<name>K6WPH0_9MICO</name>
<dbReference type="InterPro" id="IPR055170">
    <property type="entry name" value="GFO_IDH_MocA-like_dom"/>
</dbReference>
<feature type="compositionally biased region" description="Low complexity" evidence="3">
    <location>
        <begin position="386"/>
        <end position="404"/>
    </location>
</feature>
<evidence type="ECO:0000256" key="1">
    <source>
        <dbReference type="ARBA" id="ARBA00023002"/>
    </source>
</evidence>
<dbReference type="PANTHER" id="PTHR43818:SF11">
    <property type="entry name" value="BCDNA.GH03377"/>
    <property type="match status" value="1"/>
</dbReference>